<dbReference type="Gene3D" id="3.40.50.1820">
    <property type="entry name" value="alpha/beta hydrolase"/>
    <property type="match status" value="1"/>
</dbReference>
<proteinExistence type="inferred from homology"/>
<evidence type="ECO:0000256" key="3">
    <source>
        <dbReference type="PROSITE-ProRule" id="PRU10038"/>
    </source>
</evidence>
<gene>
    <name evidence="5" type="ORF">LMG27198_04790</name>
</gene>
<evidence type="ECO:0000313" key="6">
    <source>
        <dbReference type="Proteomes" id="UP001144323"/>
    </source>
</evidence>
<keyword evidence="6" id="KW-1185">Reference proteome</keyword>
<dbReference type="PROSITE" id="PS01174">
    <property type="entry name" value="LIPASE_GDXG_SER"/>
    <property type="match status" value="1"/>
</dbReference>
<feature type="domain" description="Alpha/beta hydrolase fold-3" evidence="4">
    <location>
        <begin position="69"/>
        <end position="267"/>
    </location>
</feature>
<dbReference type="PANTHER" id="PTHR48081:SF30">
    <property type="entry name" value="ACETYL-HYDROLASE LIPR-RELATED"/>
    <property type="match status" value="1"/>
</dbReference>
<evidence type="ECO:0000256" key="1">
    <source>
        <dbReference type="ARBA" id="ARBA00010515"/>
    </source>
</evidence>
<accession>A0A9W6GR06</accession>
<dbReference type="InterPro" id="IPR013094">
    <property type="entry name" value="AB_hydrolase_3"/>
</dbReference>
<dbReference type="InterPro" id="IPR033140">
    <property type="entry name" value="Lipase_GDXG_put_SER_AS"/>
</dbReference>
<dbReference type="AlphaFoldDB" id="A0A9W6GR06"/>
<dbReference type="InterPro" id="IPR029058">
    <property type="entry name" value="AB_hydrolase_fold"/>
</dbReference>
<comment type="similarity">
    <text evidence="1">Belongs to the 'GDXG' lipolytic enzyme family.</text>
</comment>
<dbReference type="InterPro" id="IPR050300">
    <property type="entry name" value="GDXG_lipolytic_enzyme"/>
</dbReference>
<evidence type="ECO:0000256" key="2">
    <source>
        <dbReference type="ARBA" id="ARBA00022801"/>
    </source>
</evidence>
<evidence type="ECO:0000313" key="5">
    <source>
        <dbReference type="EMBL" id="GLI91487.1"/>
    </source>
</evidence>
<protein>
    <submittedName>
        <fullName evidence="5">Hydrolase</fullName>
    </submittedName>
</protein>
<dbReference type="RefSeq" id="WP_281800149.1">
    <property type="nucleotide sequence ID" value="NZ_BSEC01000001.1"/>
</dbReference>
<dbReference type="Proteomes" id="UP001144323">
    <property type="component" value="Unassembled WGS sequence"/>
</dbReference>
<dbReference type="EMBL" id="BSEC01000001">
    <property type="protein sequence ID" value="GLI91487.1"/>
    <property type="molecule type" value="Genomic_DNA"/>
</dbReference>
<organism evidence="5 6">
    <name type="scientific">Methylocystis echinoides</name>
    <dbReference type="NCBI Taxonomy" id="29468"/>
    <lineage>
        <taxon>Bacteria</taxon>
        <taxon>Pseudomonadati</taxon>
        <taxon>Pseudomonadota</taxon>
        <taxon>Alphaproteobacteria</taxon>
        <taxon>Hyphomicrobiales</taxon>
        <taxon>Methylocystaceae</taxon>
        <taxon>Methylocystis</taxon>
    </lineage>
</organism>
<sequence>MSETGSAAARGTAALLRRFVKPRLEKLIRRGQAAQHFVAQHWPQQNAPFGQHVFGDWLPAEGDRLGATLVYLHGGGFLLGSPRLFRYASKTFARAGFDVFAPAYRLAPEHPFPAALDDALRAWRALLAATQGPVVLAGDSAGGGLAVSLMLRARDEGLPLPSAVALFSPWTDLAATGASARENEETDALFSRRLILVGARAVLGRTSGRNPLASPLYADLSGLPPLLAHVGRDEVLRDDSTRLVEKAREAGVAAEIEIWPDVPHAWQLTPFIPEARLSREKAIAFLKRELTRDAAAPARAPR</sequence>
<reference evidence="5" key="1">
    <citation type="journal article" date="2023" name="Int. J. Syst. Evol. Microbiol.">
        <title>Methylocystis iwaonis sp. nov., a type II methane-oxidizing bacterium from surface soil of a rice paddy field in Japan, and emended description of the genus Methylocystis (ex Whittenbury et al. 1970) Bowman et al. 1993.</title>
        <authorList>
            <person name="Kaise H."/>
            <person name="Sawadogo J.B."/>
            <person name="Alam M.S."/>
            <person name="Ueno C."/>
            <person name="Dianou D."/>
            <person name="Shinjo R."/>
            <person name="Asakawa S."/>
        </authorList>
    </citation>
    <scope>NUCLEOTIDE SEQUENCE</scope>
    <source>
        <strain evidence="5">LMG27198</strain>
    </source>
</reference>
<feature type="active site" evidence="3">
    <location>
        <position position="140"/>
    </location>
</feature>
<keyword evidence="2 5" id="KW-0378">Hydrolase</keyword>
<dbReference type="GO" id="GO:0004806">
    <property type="term" value="F:triacylglycerol lipase activity"/>
    <property type="evidence" value="ECO:0007669"/>
    <property type="project" value="TreeGrafter"/>
</dbReference>
<comment type="caution">
    <text evidence="5">The sequence shown here is derived from an EMBL/GenBank/DDBJ whole genome shotgun (WGS) entry which is preliminary data.</text>
</comment>
<evidence type="ECO:0000259" key="4">
    <source>
        <dbReference type="Pfam" id="PF07859"/>
    </source>
</evidence>
<dbReference type="Pfam" id="PF07859">
    <property type="entry name" value="Abhydrolase_3"/>
    <property type="match status" value="1"/>
</dbReference>
<name>A0A9W6GR06_9HYPH</name>
<dbReference type="PANTHER" id="PTHR48081">
    <property type="entry name" value="AB HYDROLASE SUPERFAMILY PROTEIN C4A8.06C"/>
    <property type="match status" value="1"/>
</dbReference>
<dbReference type="SUPFAM" id="SSF53474">
    <property type="entry name" value="alpha/beta-Hydrolases"/>
    <property type="match status" value="1"/>
</dbReference>